<proteinExistence type="predicted"/>
<dbReference type="EMBL" id="AP005885">
    <property type="protein sequence ID" value="BAD29471.1"/>
    <property type="molecule type" value="Genomic_DNA"/>
</dbReference>
<evidence type="ECO:0000313" key="3">
    <source>
        <dbReference type="Proteomes" id="UP000000763"/>
    </source>
</evidence>
<evidence type="ECO:0000313" key="2">
    <source>
        <dbReference type="EMBL" id="BAD29471.1"/>
    </source>
</evidence>
<reference evidence="3" key="2">
    <citation type="journal article" date="2008" name="Nucleic Acids Res.">
        <title>The rice annotation project database (RAP-DB): 2008 update.</title>
        <authorList>
            <consortium name="The rice annotation project (RAP)"/>
        </authorList>
    </citation>
    <scope>GENOME REANNOTATION</scope>
    <source>
        <strain evidence="3">cv. Nipponbare</strain>
    </source>
</reference>
<reference evidence="3" key="1">
    <citation type="journal article" date="2005" name="Nature">
        <title>The map-based sequence of the rice genome.</title>
        <authorList>
            <consortium name="International rice genome sequencing project (IRGSP)"/>
            <person name="Matsumoto T."/>
            <person name="Wu J."/>
            <person name="Kanamori H."/>
            <person name="Katayose Y."/>
            <person name="Fujisawa M."/>
            <person name="Namiki N."/>
            <person name="Mizuno H."/>
            <person name="Yamamoto K."/>
            <person name="Antonio B.A."/>
            <person name="Baba T."/>
            <person name="Sakata K."/>
            <person name="Nagamura Y."/>
            <person name="Aoki H."/>
            <person name="Arikawa K."/>
            <person name="Arita K."/>
            <person name="Bito T."/>
            <person name="Chiden Y."/>
            <person name="Fujitsuka N."/>
            <person name="Fukunaka R."/>
            <person name="Hamada M."/>
            <person name="Harada C."/>
            <person name="Hayashi A."/>
            <person name="Hijishita S."/>
            <person name="Honda M."/>
            <person name="Hosokawa S."/>
            <person name="Ichikawa Y."/>
            <person name="Idonuma A."/>
            <person name="Iijima M."/>
            <person name="Ikeda M."/>
            <person name="Ikeno M."/>
            <person name="Ito K."/>
            <person name="Ito S."/>
            <person name="Ito T."/>
            <person name="Ito Y."/>
            <person name="Ito Y."/>
            <person name="Iwabuchi A."/>
            <person name="Kamiya K."/>
            <person name="Karasawa W."/>
            <person name="Kurita K."/>
            <person name="Katagiri S."/>
            <person name="Kikuta A."/>
            <person name="Kobayashi H."/>
            <person name="Kobayashi N."/>
            <person name="Machita K."/>
            <person name="Maehara T."/>
            <person name="Masukawa M."/>
            <person name="Mizubayashi T."/>
            <person name="Mukai Y."/>
            <person name="Nagasaki H."/>
            <person name="Nagata Y."/>
            <person name="Naito S."/>
            <person name="Nakashima M."/>
            <person name="Nakama Y."/>
            <person name="Nakamichi Y."/>
            <person name="Nakamura M."/>
            <person name="Meguro A."/>
            <person name="Negishi M."/>
            <person name="Ohta I."/>
            <person name="Ohta T."/>
            <person name="Okamoto M."/>
            <person name="Ono N."/>
            <person name="Saji S."/>
            <person name="Sakaguchi M."/>
            <person name="Sakai K."/>
            <person name="Shibata M."/>
            <person name="Shimokawa T."/>
            <person name="Song J."/>
            <person name="Takazaki Y."/>
            <person name="Terasawa K."/>
            <person name="Tsugane M."/>
            <person name="Tsuji K."/>
            <person name="Ueda S."/>
            <person name="Waki K."/>
            <person name="Yamagata H."/>
            <person name="Yamamoto M."/>
            <person name="Yamamoto S."/>
            <person name="Yamane H."/>
            <person name="Yoshiki S."/>
            <person name="Yoshihara R."/>
            <person name="Yukawa K."/>
            <person name="Zhong H."/>
            <person name="Yano M."/>
            <person name="Yuan Q."/>
            <person name="Ouyang S."/>
            <person name="Liu J."/>
            <person name="Jones K.M."/>
            <person name="Gansberger K."/>
            <person name="Moffat K."/>
            <person name="Hill J."/>
            <person name="Bera J."/>
            <person name="Fadrosh D."/>
            <person name="Jin S."/>
            <person name="Johri S."/>
            <person name="Kim M."/>
            <person name="Overton L."/>
            <person name="Reardon M."/>
            <person name="Tsitrin T."/>
            <person name="Vuong H."/>
            <person name="Weaver B."/>
            <person name="Ciecko A."/>
            <person name="Tallon L."/>
            <person name="Jackson J."/>
            <person name="Pai G."/>
            <person name="Aken S.V."/>
            <person name="Utterback T."/>
            <person name="Reidmuller S."/>
            <person name="Feldblyum T."/>
            <person name="Hsiao J."/>
            <person name="Zismann V."/>
            <person name="Iobst S."/>
            <person name="de Vazeille A.R."/>
            <person name="Buell C.R."/>
            <person name="Ying K."/>
            <person name="Li Y."/>
            <person name="Lu T."/>
            <person name="Huang Y."/>
            <person name="Zhao Q."/>
            <person name="Feng Q."/>
            <person name="Zhang L."/>
            <person name="Zhu J."/>
            <person name="Weng Q."/>
            <person name="Mu J."/>
            <person name="Lu Y."/>
            <person name="Fan D."/>
            <person name="Liu Y."/>
            <person name="Guan J."/>
            <person name="Zhang Y."/>
            <person name="Yu S."/>
            <person name="Liu X."/>
            <person name="Zhang Y."/>
            <person name="Hong G."/>
            <person name="Han B."/>
            <person name="Choisne N."/>
            <person name="Demange N."/>
            <person name="Orjeda G."/>
            <person name="Samain S."/>
            <person name="Cattolico L."/>
            <person name="Pelletier E."/>
            <person name="Couloux A."/>
            <person name="Segurens B."/>
            <person name="Wincker P."/>
            <person name="D'Hont A."/>
            <person name="Scarpelli C."/>
            <person name="Weissenbach J."/>
            <person name="Salanoubat M."/>
            <person name="Quetier F."/>
            <person name="Yu Y."/>
            <person name="Kim H.R."/>
            <person name="Rambo T."/>
            <person name="Currie J."/>
            <person name="Collura K."/>
            <person name="Luo M."/>
            <person name="Yang T."/>
            <person name="Ammiraju J.S.S."/>
            <person name="Engler F."/>
            <person name="Soderlund C."/>
            <person name="Wing R.A."/>
            <person name="Palmer L.E."/>
            <person name="de la Bastide M."/>
            <person name="Spiegel L."/>
            <person name="Nascimento L."/>
            <person name="Zutavern T."/>
            <person name="O'Shaughnessy A."/>
            <person name="Dike S."/>
            <person name="Dedhia N."/>
            <person name="Preston R."/>
            <person name="Balija V."/>
            <person name="McCombie W.R."/>
            <person name="Chow T."/>
            <person name="Chen H."/>
            <person name="Chung M."/>
            <person name="Chen C."/>
            <person name="Shaw J."/>
            <person name="Wu H."/>
            <person name="Hsiao K."/>
            <person name="Chao Y."/>
            <person name="Chu M."/>
            <person name="Cheng C."/>
            <person name="Hour A."/>
            <person name="Lee P."/>
            <person name="Lin S."/>
            <person name="Lin Y."/>
            <person name="Liou J."/>
            <person name="Liu S."/>
            <person name="Hsing Y."/>
            <person name="Raghuvanshi S."/>
            <person name="Mohanty A."/>
            <person name="Bharti A.K."/>
            <person name="Gaur A."/>
            <person name="Gupta V."/>
            <person name="Kumar D."/>
            <person name="Ravi V."/>
            <person name="Vij S."/>
            <person name="Kapur A."/>
            <person name="Khurana P."/>
            <person name="Khurana P."/>
            <person name="Khurana J.P."/>
            <person name="Tyagi A.K."/>
            <person name="Gaikwad K."/>
            <person name="Singh A."/>
            <person name="Dalal V."/>
            <person name="Srivastava S."/>
            <person name="Dixit A."/>
            <person name="Pal A.K."/>
            <person name="Ghazi I.A."/>
            <person name="Yadav M."/>
            <person name="Pandit A."/>
            <person name="Bhargava A."/>
            <person name="Sureshbabu K."/>
            <person name="Batra K."/>
            <person name="Sharma T.R."/>
            <person name="Mohapatra T."/>
            <person name="Singh N.K."/>
            <person name="Messing J."/>
            <person name="Nelson A.B."/>
            <person name="Fuks G."/>
            <person name="Kavchok S."/>
            <person name="Keizer G."/>
            <person name="Linton E."/>
            <person name="Llaca V."/>
            <person name="Song R."/>
            <person name="Tanyolac B."/>
            <person name="Young S."/>
            <person name="Ho-Il K."/>
            <person name="Hahn J.H."/>
            <person name="Sangsakoo G."/>
            <person name="Vanavichit A."/>
            <person name="de Mattos Luiz.A.T."/>
            <person name="Zimmer P.D."/>
            <person name="Malone G."/>
            <person name="Dellagostin O."/>
            <person name="de Oliveira A.C."/>
            <person name="Bevan M."/>
            <person name="Bancroft I."/>
            <person name="Minx P."/>
            <person name="Cordum H."/>
            <person name="Wilson R."/>
            <person name="Cheng Z."/>
            <person name="Jin W."/>
            <person name="Jiang J."/>
            <person name="Leong S.A."/>
            <person name="Iwama H."/>
            <person name="Gojobori T."/>
            <person name="Itoh T."/>
            <person name="Niimura Y."/>
            <person name="Fujii Y."/>
            <person name="Habara T."/>
            <person name="Sakai H."/>
            <person name="Sato Y."/>
            <person name="Wilson G."/>
            <person name="Kumar K."/>
            <person name="McCouch S."/>
            <person name="Juretic N."/>
            <person name="Hoen D."/>
            <person name="Wright S."/>
            <person name="Bruskiewich R."/>
            <person name="Bureau T."/>
            <person name="Miyao A."/>
            <person name="Hirochika H."/>
            <person name="Nishikawa T."/>
            <person name="Kadowaki K."/>
            <person name="Sugiura M."/>
            <person name="Burr B."/>
            <person name="Sasaki T."/>
        </authorList>
    </citation>
    <scope>NUCLEOTIDE SEQUENCE [LARGE SCALE GENOMIC DNA]</scope>
    <source>
        <strain evidence="3">cv. Nipponbare</strain>
    </source>
</reference>
<dbReference type="AlphaFoldDB" id="Q6EPE9"/>
<organism evidence="2 3">
    <name type="scientific">Oryza sativa subsp. japonica</name>
    <name type="common">Rice</name>
    <dbReference type="NCBI Taxonomy" id="39947"/>
    <lineage>
        <taxon>Eukaryota</taxon>
        <taxon>Viridiplantae</taxon>
        <taxon>Streptophyta</taxon>
        <taxon>Embryophyta</taxon>
        <taxon>Tracheophyta</taxon>
        <taxon>Spermatophyta</taxon>
        <taxon>Magnoliopsida</taxon>
        <taxon>Liliopsida</taxon>
        <taxon>Poales</taxon>
        <taxon>Poaceae</taxon>
        <taxon>BOP clade</taxon>
        <taxon>Oryzoideae</taxon>
        <taxon>Oryzeae</taxon>
        <taxon>Oryzinae</taxon>
        <taxon>Oryza</taxon>
        <taxon>Oryza sativa</taxon>
    </lineage>
</organism>
<feature type="region of interest" description="Disordered" evidence="1">
    <location>
        <begin position="1"/>
        <end position="53"/>
    </location>
</feature>
<name>Q6EPE9_ORYSJ</name>
<feature type="compositionally biased region" description="Basic residues" evidence="1">
    <location>
        <begin position="79"/>
        <end position="91"/>
    </location>
</feature>
<gene>
    <name evidence="2" type="primary">P0657H12.29</name>
</gene>
<feature type="region of interest" description="Disordered" evidence="1">
    <location>
        <begin position="66"/>
        <end position="91"/>
    </location>
</feature>
<sequence length="145" mass="15488">MAKIKHSPKMGMVRKIGRAGREADASSSPELLPGPAQPASRTSQDGSLPPTVTPLKRLNIRVEQAADAAPTVGSAVGPHIRRSLGRRTHRPRRGQWLRAALTPASITSPLLIPDLRVRGAKDTDRGPFGYRGAQRHGLARLGSSV</sequence>
<protein>
    <submittedName>
        <fullName evidence="2">Uncharacterized protein</fullName>
    </submittedName>
</protein>
<evidence type="ECO:0000256" key="1">
    <source>
        <dbReference type="SAM" id="MobiDB-lite"/>
    </source>
</evidence>
<accession>Q6EPE9</accession>
<dbReference type="Proteomes" id="UP000000763">
    <property type="component" value="Chromosome 2"/>
</dbReference>